<dbReference type="Proteomes" id="UP001241377">
    <property type="component" value="Unassembled WGS sequence"/>
</dbReference>
<evidence type="ECO:0000313" key="2">
    <source>
        <dbReference type="Proteomes" id="UP001241377"/>
    </source>
</evidence>
<proteinExistence type="predicted"/>
<name>A0ACC2V0U9_9TREE</name>
<comment type="caution">
    <text evidence="1">The sequence shown here is derived from an EMBL/GenBank/DDBJ whole genome shotgun (WGS) entry which is preliminary data.</text>
</comment>
<sequence>MTRTSRLTQALECPICKSPFNAPVSVPCGHSFCSRCIRDALAERKECPVCREAVKEAGIRRNRVVEEIQGAWEEVNADFLRFLDAGHSRPSTKRKAPDPPGGVSKRRCVNGQDATSQSNFLRGQAPTRENLGKNVQTIVLDDDDDNEDGEVNPGVETLGVSSRTNSRDDMDATDQLEENEVYALPPSGQTQPNSVPCPACGRSVPFSTLNAHLDRSCRSPPVPPPPGTTTTKAIWAKLFSGAAGDDSSSATSHSPAVDLTRKISKPNYHLATPKELRALLETYGCSTVGERATLIERVQLWISIFK</sequence>
<organism evidence="1 2">
    <name type="scientific">Naganishia cerealis</name>
    <dbReference type="NCBI Taxonomy" id="610337"/>
    <lineage>
        <taxon>Eukaryota</taxon>
        <taxon>Fungi</taxon>
        <taxon>Dikarya</taxon>
        <taxon>Basidiomycota</taxon>
        <taxon>Agaricomycotina</taxon>
        <taxon>Tremellomycetes</taxon>
        <taxon>Filobasidiales</taxon>
        <taxon>Filobasidiaceae</taxon>
        <taxon>Naganishia</taxon>
    </lineage>
</organism>
<reference evidence="1" key="1">
    <citation type="submission" date="2023-04" db="EMBL/GenBank/DDBJ databases">
        <title>Draft Genome sequencing of Naganishia species isolated from polar environments using Oxford Nanopore Technology.</title>
        <authorList>
            <person name="Leo P."/>
            <person name="Venkateswaran K."/>
        </authorList>
    </citation>
    <scope>NUCLEOTIDE SEQUENCE</scope>
    <source>
        <strain evidence="1">MNA-CCFEE 5261</strain>
    </source>
</reference>
<dbReference type="EMBL" id="JASBWR010000132">
    <property type="protein sequence ID" value="KAJ9092713.1"/>
    <property type="molecule type" value="Genomic_DNA"/>
</dbReference>
<protein>
    <submittedName>
        <fullName evidence="1">Uncharacterized protein</fullName>
    </submittedName>
</protein>
<gene>
    <name evidence="1" type="ORF">QFC19_008638</name>
</gene>
<accession>A0ACC2V0U9</accession>
<keyword evidence="2" id="KW-1185">Reference proteome</keyword>
<evidence type="ECO:0000313" key="1">
    <source>
        <dbReference type="EMBL" id="KAJ9092713.1"/>
    </source>
</evidence>